<reference evidence="1" key="1">
    <citation type="submission" date="2024-03" db="EMBL/GenBank/DDBJ databases">
        <title>Novel Streptomyces species of biotechnological and ecological value are a feature of Machair soil.</title>
        <authorList>
            <person name="Prole J.R."/>
            <person name="Goodfellow M."/>
            <person name="Allenby N."/>
            <person name="Ward A.C."/>
        </authorList>
    </citation>
    <scope>NUCLEOTIDE SEQUENCE</scope>
    <source>
        <strain evidence="1">MS1.AVA.4</strain>
    </source>
</reference>
<proteinExistence type="predicted"/>
<name>A0ACC6QQ31_9ACTN</name>
<accession>A0ACC6QQ31</accession>
<evidence type="ECO:0000313" key="2">
    <source>
        <dbReference type="Proteomes" id="UP001375539"/>
    </source>
</evidence>
<dbReference type="Proteomes" id="UP001375539">
    <property type="component" value="Unassembled WGS sequence"/>
</dbReference>
<gene>
    <name evidence="1" type="ORF">WKI58_28330</name>
</gene>
<dbReference type="EMBL" id="JBBKAI010000002">
    <property type="protein sequence ID" value="MEJ8660381.1"/>
    <property type="molecule type" value="Genomic_DNA"/>
</dbReference>
<organism evidence="1 2">
    <name type="scientific">Streptomyces pratisoli</name>
    <dbReference type="NCBI Taxonomy" id="3139917"/>
    <lineage>
        <taxon>Bacteria</taxon>
        <taxon>Bacillati</taxon>
        <taxon>Actinomycetota</taxon>
        <taxon>Actinomycetes</taxon>
        <taxon>Kitasatosporales</taxon>
        <taxon>Streptomycetaceae</taxon>
        <taxon>Streptomyces</taxon>
    </lineage>
</organism>
<sequence length="111" mass="11716">MNGNPLYSSIALAVASALMLPVPVAMLSGWTPPWTRKRQAGMRLRAYGLLCLYALMPLNGIPRIAGASDETVTACMNLGFVFPAAAAALFLLAERKDSGARAAGHTEPREG</sequence>
<protein>
    <submittedName>
        <fullName evidence="1">Uncharacterized protein</fullName>
    </submittedName>
</protein>
<evidence type="ECO:0000313" key="1">
    <source>
        <dbReference type="EMBL" id="MEJ8660381.1"/>
    </source>
</evidence>
<comment type="caution">
    <text evidence="1">The sequence shown here is derived from an EMBL/GenBank/DDBJ whole genome shotgun (WGS) entry which is preliminary data.</text>
</comment>
<keyword evidence="2" id="KW-1185">Reference proteome</keyword>